<dbReference type="PANTHER" id="PTHR11530">
    <property type="entry name" value="D-AMINO ACID OXIDASE"/>
    <property type="match status" value="1"/>
</dbReference>
<feature type="domain" description="FAD dependent oxidoreductase" evidence="6">
    <location>
        <begin position="3"/>
        <end position="366"/>
    </location>
</feature>
<evidence type="ECO:0000256" key="4">
    <source>
        <dbReference type="ARBA" id="ARBA00022827"/>
    </source>
</evidence>
<dbReference type="KEGG" id="ccac:CcaHIS019_0411230"/>
<keyword evidence="3" id="KW-0285">Flavoprotein</keyword>
<dbReference type="InterPro" id="IPR006181">
    <property type="entry name" value="D-amino_acid_oxidase_CS"/>
</dbReference>
<keyword evidence="4" id="KW-0274">FAD</keyword>
<dbReference type="GO" id="GO:0003884">
    <property type="term" value="F:D-amino-acid oxidase activity"/>
    <property type="evidence" value="ECO:0007669"/>
    <property type="project" value="InterPro"/>
</dbReference>
<dbReference type="Gene3D" id="3.40.50.720">
    <property type="entry name" value="NAD(P)-binding Rossmann-like Domain"/>
    <property type="match status" value="1"/>
</dbReference>
<dbReference type="GO" id="GO:0005737">
    <property type="term" value="C:cytoplasm"/>
    <property type="evidence" value="ECO:0007669"/>
    <property type="project" value="TreeGrafter"/>
</dbReference>
<evidence type="ECO:0000256" key="5">
    <source>
        <dbReference type="ARBA" id="ARBA00023002"/>
    </source>
</evidence>
<gene>
    <name evidence="7" type="ORF">CcaverHIS019_0411230</name>
</gene>
<dbReference type="AlphaFoldDB" id="A0AA48L5H1"/>
<dbReference type="SUPFAM" id="SSF54373">
    <property type="entry name" value="FAD-linked reductases, C-terminal domain"/>
    <property type="match status" value="1"/>
</dbReference>
<dbReference type="PROSITE" id="PS00677">
    <property type="entry name" value="DAO"/>
    <property type="match status" value="1"/>
</dbReference>
<proteinExistence type="inferred from homology"/>
<evidence type="ECO:0000256" key="1">
    <source>
        <dbReference type="ARBA" id="ARBA00001974"/>
    </source>
</evidence>
<evidence type="ECO:0000256" key="3">
    <source>
        <dbReference type="ARBA" id="ARBA00022630"/>
    </source>
</evidence>
<evidence type="ECO:0000313" key="8">
    <source>
        <dbReference type="Proteomes" id="UP001233271"/>
    </source>
</evidence>
<dbReference type="PIRSF" id="PIRSF000189">
    <property type="entry name" value="D-aa_oxidase"/>
    <property type="match status" value="1"/>
</dbReference>
<evidence type="ECO:0000259" key="6">
    <source>
        <dbReference type="Pfam" id="PF01266"/>
    </source>
</evidence>
<dbReference type="RefSeq" id="XP_060457568.1">
    <property type="nucleotide sequence ID" value="XM_060601035.1"/>
</dbReference>
<name>A0AA48L5H1_9TREE</name>
<keyword evidence="5" id="KW-0560">Oxidoreductase</keyword>
<dbReference type="GO" id="GO:0019478">
    <property type="term" value="P:D-amino acid catabolic process"/>
    <property type="evidence" value="ECO:0007669"/>
    <property type="project" value="TreeGrafter"/>
</dbReference>
<dbReference type="GeneID" id="85496173"/>
<dbReference type="InterPro" id="IPR006076">
    <property type="entry name" value="FAD-dep_OxRdtase"/>
</dbReference>
<dbReference type="Gene3D" id="3.30.9.10">
    <property type="entry name" value="D-Amino Acid Oxidase, subunit A, domain 2"/>
    <property type="match status" value="1"/>
</dbReference>
<protein>
    <recommendedName>
        <fullName evidence="6">FAD dependent oxidoreductase domain-containing protein</fullName>
    </recommendedName>
</protein>
<dbReference type="EMBL" id="AP028215">
    <property type="protein sequence ID" value="BEI92303.1"/>
    <property type="molecule type" value="Genomic_DNA"/>
</dbReference>
<dbReference type="Pfam" id="PF01266">
    <property type="entry name" value="DAO"/>
    <property type="match status" value="1"/>
</dbReference>
<evidence type="ECO:0000256" key="2">
    <source>
        <dbReference type="ARBA" id="ARBA00006730"/>
    </source>
</evidence>
<dbReference type="PANTHER" id="PTHR11530:SF30">
    <property type="entry name" value="FAD DEPENDENT OXIDOREDUCTASE DOMAIN-CONTAINING PROTEIN"/>
    <property type="match status" value="1"/>
</dbReference>
<accession>A0AA48L5H1</accession>
<dbReference type="SUPFAM" id="SSF51971">
    <property type="entry name" value="Nucleotide-binding domain"/>
    <property type="match status" value="1"/>
</dbReference>
<comment type="cofactor">
    <cofactor evidence="1">
        <name>FAD</name>
        <dbReference type="ChEBI" id="CHEBI:57692"/>
    </cofactor>
</comment>
<reference evidence="7" key="1">
    <citation type="journal article" date="2023" name="BMC Genomics">
        <title>Chromosome-level genome assemblies of Cutaneotrichosporon spp. (Trichosporonales, Basidiomycota) reveal imbalanced evolution between nucleotide sequences and chromosome synteny.</title>
        <authorList>
            <person name="Kobayashi Y."/>
            <person name="Kayamori A."/>
            <person name="Aoki K."/>
            <person name="Shiwa Y."/>
            <person name="Matsutani M."/>
            <person name="Fujita N."/>
            <person name="Sugita T."/>
            <person name="Iwasaki W."/>
            <person name="Tanaka N."/>
            <person name="Takashima M."/>
        </authorList>
    </citation>
    <scope>NUCLEOTIDE SEQUENCE</scope>
    <source>
        <strain evidence="7">HIS019</strain>
    </source>
</reference>
<organism evidence="7 8">
    <name type="scientific">Cutaneotrichosporon cavernicola</name>
    <dbReference type="NCBI Taxonomy" id="279322"/>
    <lineage>
        <taxon>Eukaryota</taxon>
        <taxon>Fungi</taxon>
        <taxon>Dikarya</taxon>
        <taxon>Basidiomycota</taxon>
        <taxon>Agaricomycotina</taxon>
        <taxon>Tremellomycetes</taxon>
        <taxon>Trichosporonales</taxon>
        <taxon>Trichosporonaceae</taxon>
        <taxon>Cutaneotrichosporon</taxon>
    </lineage>
</organism>
<sequence>MYDALVLGAGVYGLSIATELTNRGLKVAIVARDLPEDDFSVGFASPWAGCNWCTFEERGDTPAAEWDAITFKYLGRLAEEHPNLCKRIPFVDLWPQKKPTPWFKGLVFNLEDIEGTPDKPLPGGYKHGASYESYILHAPNYMKHLAAGLRARGVPFIRRRLASLDEAYDLPETGSVDLVVNALALGNKSLLGVLDDKMYPAQGQTVLVKAPLVNTCTMSTGALDKTGPATMSDGELIAYIIPRPGPEGHVVCGGTYNKNNYSTLPSPTEAERILKDCYALDPLLAGPDGKSWRDIEVVAHNVGLRPSREGGVRLELEAREVGGPANGLVPKSRATKRRPVAVVHAYGPGGTGYQSSVGLAQKAADLVVGHLRSVPAASRL</sequence>
<keyword evidence="8" id="KW-1185">Reference proteome</keyword>
<dbReference type="GO" id="GO:0071949">
    <property type="term" value="F:FAD binding"/>
    <property type="evidence" value="ECO:0007669"/>
    <property type="project" value="InterPro"/>
</dbReference>
<dbReference type="InterPro" id="IPR023209">
    <property type="entry name" value="DAO"/>
</dbReference>
<evidence type="ECO:0000313" key="7">
    <source>
        <dbReference type="EMBL" id="BEI92303.1"/>
    </source>
</evidence>
<comment type="similarity">
    <text evidence="2">Belongs to the DAMOX/DASOX family.</text>
</comment>
<dbReference type="Proteomes" id="UP001233271">
    <property type="component" value="Chromosome 4"/>
</dbReference>